<sequence length="121" mass="13544">MSSLSLLIPSPGSGKVLSSPSTPKDEFEGLRSPDLLRVSLRFIGHILWLTSAQGYRRVEMHAPHASYVKVTLELDLRTINPNEPQAQWLEHPKITTMTLEKSENPFPVPATEITKISIEKL</sequence>
<feature type="region of interest" description="Disordered" evidence="1">
    <location>
        <begin position="1"/>
        <end position="28"/>
    </location>
</feature>
<proteinExistence type="predicted"/>
<name>A0AAN9LZH0_CANGL</name>
<feature type="compositionally biased region" description="Low complexity" evidence="1">
    <location>
        <begin position="1"/>
        <end position="14"/>
    </location>
</feature>
<keyword evidence="3" id="KW-1185">Reference proteome</keyword>
<evidence type="ECO:0000313" key="3">
    <source>
        <dbReference type="Proteomes" id="UP001367508"/>
    </source>
</evidence>
<protein>
    <submittedName>
        <fullName evidence="2">Uncharacterized protein</fullName>
    </submittedName>
</protein>
<organism evidence="2 3">
    <name type="scientific">Canavalia gladiata</name>
    <name type="common">Sword bean</name>
    <name type="synonym">Dolichos gladiatus</name>
    <dbReference type="NCBI Taxonomy" id="3824"/>
    <lineage>
        <taxon>Eukaryota</taxon>
        <taxon>Viridiplantae</taxon>
        <taxon>Streptophyta</taxon>
        <taxon>Embryophyta</taxon>
        <taxon>Tracheophyta</taxon>
        <taxon>Spermatophyta</taxon>
        <taxon>Magnoliopsida</taxon>
        <taxon>eudicotyledons</taxon>
        <taxon>Gunneridae</taxon>
        <taxon>Pentapetalae</taxon>
        <taxon>rosids</taxon>
        <taxon>fabids</taxon>
        <taxon>Fabales</taxon>
        <taxon>Fabaceae</taxon>
        <taxon>Papilionoideae</taxon>
        <taxon>50 kb inversion clade</taxon>
        <taxon>NPAAA clade</taxon>
        <taxon>indigoferoid/millettioid clade</taxon>
        <taxon>Phaseoleae</taxon>
        <taxon>Canavalia</taxon>
    </lineage>
</organism>
<evidence type="ECO:0000313" key="2">
    <source>
        <dbReference type="EMBL" id="KAK7344666.1"/>
    </source>
</evidence>
<gene>
    <name evidence="2" type="ORF">VNO77_14554</name>
</gene>
<dbReference type="EMBL" id="JAYMYQ010000003">
    <property type="protein sequence ID" value="KAK7344666.1"/>
    <property type="molecule type" value="Genomic_DNA"/>
</dbReference>
<dbReference type="AlphaFoldDB" id="A0AAN9LZH0"/>
<reference evidence="2 3" key="1">
    <citation type="submission" date="2024-01" db="EMBL/GenBank/DDBJ databases">
        <title>The genomes of 5 underutilized Papilionoideae crops provide insights into root nodulation and disease resistanc.</title>
        <authorList>
            <person name="Jiang F."/>
        </authorList>
    </citation>
    <scope>NUCLEOTIDE SEQUENCE [LARGE SCALE GENOMIC DNA]</scope>
    <source>
        <strain evidence="2">LVBAO_FW01</strain>
        <tissue evidence="2">Leaves</tissue>
    </source>
</reference>
<accession>A0AAN9LZH0</accession>
<comment type="caution">
    <text evidence="2">The sequence shown here is derived from an EMBL/GenBank/DDBJ whole genome shotgun (WGS) entry which is preliminary data.</text>
</comment>
<evidence type="ECO:0000256" key="1">
    <source>
        <dbReference type="SAM" id="MobiDB-lite"/>
    </source>
</evidence>
<dbReference type="Proteomes" id="UP001367508">
    <property type="component" value="Unassembled WGS sequence"/>
</dbReference>